<name>A0A9P5Z7M7_9AGAR</name>
<evidence type="ECO:0000313" key="2">
    <source>
        <dbReference type="Proteomes" id="UP000807469"/>
    </source>
</evidence>
<protein>
    <submittedName>
        <fullName evidence="1">Uncharacterized protein</fullName>
    </submittedName>
</protein>
<accession>A0A9P5Z7M7</accession>
<organism evidence="1 2">
    <name type="scientific">Pholiota conissans</name>
    <dbReference type="NCBI Taxonomy" id="109636"/>
    <lineage>
        <taxon>Eukaryota</taxon>
        <taxon>Fungi</taxon>
        <taxon>Dikarya</taxon>
        <taxon>Basidiomycota</taxon>
        <taxon>Agaricomycotina</taxon>
        <taxon>Agaricomycetes</taxon>
        <taxon>Agaricomycetidae</taxon>
        <taxon>Agaricales</taxon>
        <taxon>Agaricineae</taxon>
        <taxon>Strophariaceae</taxon>
        <taxon>Pholiota</taxon>
    </lineage>
</organism>
<dbReference type="AlphaFoldDB" id="A0A9P5Z7M7"/>
<dbReference type="Proteomes" id="UP000807469">
    <property type="component" value="Unassembled WGS sequence"/>
</dbReference>
<evidence type="ECO:0000313" key="1">
    <source>
        <dbReference type="EMBL" id="KAF9482336.1"/>
    </source>
</evidence>
<proteinExistence type="predicted"/>
<comment type="caution">
    <text evidence="1">The sequence shown here is derived from an EMBL/GenBank/DDBJ whole genome shotgun (WGS) entry which is preliminary data.</text>
</comment>
<reference evidence="1" key="1">
    <citation type="submission" date="2020-11" db="EMBL/GenBank/DDBJ databases">
        <authorList>
            <consortium name="DOE Joint Genome Institute"/>
            <person name="Ahrendt S."/>
            <person name="Riley R."/>
            <person name="Andreopoulos W."/>
            <person name="Labutti K."/>
            <person name="Pangilinan J."/>
            <person name="Ruiz-Duenas F.J."/>
            <person name="Barrasa J.M."/>
            <person name="Sanchez-Garcia M."/>
            <person name="Camarero S."/>
            <person name="Miyauchi S."/>
            <person name="Serrano A."/>
            <person name="Linde D."/>
            <person name="Babiker R."/>
            <person name="Drula E."/>
            <person name="Ayuso-Fernandez I."/>
            <person name="Pacheco R."/>
            <person name="Padilla G."/>
            <person name="Ferreira P."/>
            <person name="Barriuso J."/>
            <person name="Kellner H."/>
            <person name="Castanera R."/>
            <person name="Alfaro M."/>
            <person name="Ramirez L."/>
            <person name="Pisabarro A.G."/>
            <person name="Kuo A."/>
            <person name="Tritt A."/>
            <person name="Lipzen A."/>
            <person name="He G."/>
            <person name="Yan M."/>
            <person name="Ng V."/>
            <person name="Cullen D."/>
            <person name="Martin F."/>
            <person name="Rosso M.-N."/>
            <person name="Henrissat B."/>
            <person name="Hibbett D."/>
            <person name="Martinez A.T."/>
            <person name="Grigoriev I.V."/>
        </authorList>
    </citation>
    <scope>NUCLEOTIDE SEQUENCE</scope>
    <source>
        <strain evidence="1">CIRM-BRFM 674</strain>
    </source>
</reference>
<keyword evidence="2" id="KW-1185">Reference proteome</keyword>
<gene>
    <name evidence="1" type="ORF">BDN70DRAFT_875254</name>
</gene>
<dbReference type="EMBL" id="MU155167">
    <property type="protein sequence ID" value="KAF9482336.1"/>
    <property type="molecule type" value="Genomic_DNA"/>
</dbReference>
<sequence>MGRLASLYHCPSPYRVRPATRSQCSSSSSAVVERFPSHFVAFYSSVSSWLISAGEFSDVVIGGVCAVILAER</sequence>